<dbReference type="EMBL" id="JASPKY010000024">
    <property type="protein sequence ID" value="KAK9751974.1"/>
    <property type="molecule type" value="Genomic_DNA"/>
</dbReference>
<protein>
    <submittedName>
        <fullName evidence="2">Uncharacterized protein</fullName>
    </submittedName>
</protein>
<evidence type="ECO:0000256" key="1">
    <source>
        <dbReference type="SAM" id="MobiDB-lite"/>
    </source>
</evidence>
<gene>
    <name evidence="2" type="ORF">QE152_g4570</name>
</gene>
<feature type="compositionally biased region" description="Basic and acidic residues" evidence="1">
    <location>
        <begin position="73"/>
        <end position="84"/>
    </location>
</feature>
<dbReference type="AlphaFoldDB" id="A0AAW1N0F0"/>
<name>A0AAW1N0F0_POPJA</name>
<proteinExistence type="predicted"/>
<sequence>MTIEELWQKIKTLKLFYHTLKKLRKQKKVKTVSIKNKAGAILTKPKDVLDRWREYFEELQDEEIANTSSSENETEKNDEREAQEHAANITEEEFTEALKKIKNGKSPGHDKITAD</sequence>
<keyword evidence="3" id="KW-1185">Reference proteome</keyword>
<reference evidence="2 3" key="1">
    <citation type="journal article" date="2024" name="BMC Genomics">
        <title>De novo assembly and annotation of Popillia japonica's genome with initial clues to its potential as an invasive pest.</title>
        <authorList>
            <person name="Cucini C."/>
            <person name="Boschi S."/>
            <person name="Funari R."/>
            <person name="Cardaioli E."/>
            <person name="Iannotti N."/>
            <person name="Marturano G."/>
            <person name="Paoli F."/>
            <person name="Bruttini M."/>
            <person name="Carapelli A."/>
            <person name="Frati F."/>
            <person name="Nardi F."/>
        </authorList>
    </citation>
    <scope>NUCLEOTIDE SEQUENCE [LARGE SCALE GENOMIC DNA]</scope>
    <source>
        <strain evidence="2">DMR45628</strain>
    </source>
</reference>
<comment type="caution">
    <text evidence="2">The sequence shown here is derived from an EMBL/GenBank/DDBJ whole genome shotgun (WGS) entry which is preliminary data.</text>
</comment>
<evidence type="ECO:0000313" key="3">
    <source>
        <dbReference type="Proteomes" id="UP001458880"/>
    </source>
</evidence>
<evidence type="ECO:0000313" key="2">
    <source>
        <dbReference type="EMBL" id="KAK9751974.1"/>
    </source>
</evidence>
<dbReference type="Proteomes" id="UP001458880">
    <property type="component" value="Unassembled WGS sequence"/>
</dbReference>
<accession>A0AAW1N0F0</accession>
<feature type="region of interest" description="Disordered" evidence="1">
    <location>
        <begin position="61"/>
        <end position="90"/>
    </location>
</feature>
<organism evidence="2 3">
    <name type="scientific">Popillia japonica</name>
    <name type="common">Japanese beetle</name>
    <dbReference type="NCBI Taxonomy" id="7064"/>
    <lineage>
        <taxon>Eukaryota</taxon>
        <taxon>Metazoa</taxon>
        <taxon>Ecdysozoa</taxon>
        <taxon>Arthropoda</taxon>
        <taxon>Hexapoda</taxon>
        <taxon>Insecta</taxon>
        <taxon>Pterygota</taxon>
        <taxon>Neoptera</taxon>
        <taxon>Endopterygota</taxon>
        <taxon>Coleoptera</taxon>
        <taxon>Polyphaga</taxon>
        <taxon>Scarabaeiformia</taxon>
        <taxon>Scarabaeidae</taxon>
        <taxon>Rutelinae</taxon>
        <taxon>Popillia</taxon>
    </lineage>
</organism>